<evidence type="ECO:0000256" key="5">
    <source>
        <dbReference type="ARBA" id="ARBA00023014"/>
    </source>
</evidence>
<dbReference type="PANTHER" id="PTHR43498:SF1">
    <property type="entry name" value="COB--COM HETERODISULFIDE REDUCTASE IRON-SULFUR SUBUNIT A"/>
    <property type="match status" value="1"/>
</dbReference>
<dbReference type="OrthoDB" id="668499at2"/>
<proteinExistence type="predicted"/>
<accession>K1LDV3</accession>
<feature type="compositionally biased region" description="Basic and acidic residues" evidence="6">
    <location>
        <begin position="557"/>
        <end position="566"/>
    </location>
</feature>
<dbReference type="GO" id="GO:0046872">
    <property type="term" value="F:metal ion binding"/>
    <property type="evidence" value="ECO:0007669"/>
    <property type="project" value="UniProtKB-KW"/>
</dbReference>
<evidence type="ECO:0000256" key="1">
    <source>
        <dbReference type="ARBA" id="ARBA00022485"/>
    </source>
</evidence>
<reference evidence="7 8" key="1">
    <citation type="journal article" date="2012" name="J. Bacteriol.">
        <title>Draft Genome Sequence of Cecembia lonarensis Strain LW9T, Isolated from Lonar Lake, a Haloalkaline Lake in India.</title>
        <authorList>
            <person name="Shivaji S."/>
            <person name="Ara S."/>
            <person name="Singh A."/>
            <person name="Pinnaka A.K."/>
        </authorList>
    </citation>
    <scope>NUCLEOTIDE SEQUENCE [LARGE SCALE GENOMIC DNA]</scope>
    <source>
        <strain evidence="7 8">LW9</strain>
    </source>
</reference>
<evidence type="ECO:0000256" key="6">
    <source>
        <dbReference type="SAM" id="MobiDB-lite"/>
    </source>
</evidence>
<keyword evidence="1" id="KW-0004">4Fe-4S</keyword>
<sequence>MQKLDRRAFLKSTAILSSGLIVPAYLKSCQSPEDRYEVVIYGATSAGIIAAVKVAQMGLSCILVEPSSHIGGLTTAGLGATDLGYADAIGGMSRGFYQRLREYYKDESIWKYEEPKIVGANDTSWFFEPSAAMAVYQAMLQEHNIPLLINERLILGSNGVNKRGGSISSIVTESGNVYEGKIFIDATYEGDLMAMAGVSYHVGREANAVYGETLNGIQKVRTHYHIIPGFVDPYVETGNPRSGILPGVSGEDPGKDFEGDHRIQAYCFRMCLTDVEANKVPFEKPEGYEELEYELLFRNFEAGENRIPWLPHMMPNRKTDTNNRWGISTNKIGINYGYPNGNYAERASIIAEQEHYQKGLMWTLANHPRIPSEVRVEVSKWGLAMDEFTDNGHWPTNIYVREARRMVGEYVMTEQDCRRVKLSDQAIGMGSYTMDSHNVQRYITPMGCVQNEGNIEEGTGGPYIIPYGCILPKKNECDNLLVTCAVSSSHIAYGSIRMEPVFMILGQSAAIAAGMALETNTDLHDLPYPRLRERLMADGQRLELDTDQFPALPPDAEPPKERRRIGDEPVIENGCMVRP</sequence>
<evidence type="ECO:0000256" key="2">
    <source>
        <dbReference type="ARBA" id="ARBA00022723"/>
    </source>
</evidence>
<keyword evidence="8" id="KW-1185">Reference proteome</keyword>
<dbReference type="EMBL" id="AMGM01000010">
    <property type="protein sequence ID" value="EKB50327.1"/>
    <property type="molecule type" value="Genomic_DNA"/>
</dbReference>
<protein>
    <submittedName>
        <fullName evidence="7">FAD dependent oxidoreductase</fullName>
    </submittedName>
</protein>
<dbReference type="InterPro" id="IPR039650">
    <property type="entry name" value="HdrA-like"/>
</dbReference>
<dbReference type="Pfam" id="PF12831">
    <property type="entry name" value="FAD_oxidored"/>
    <property type="match status" value="1"/>
</dbReference>
<keyword evidence="2" id="KW-0479">Metal-binding</keyword>
<evidence type="ECO:0000256" key="3">
    <source>
        <dbReference type="ARBA" id="ARBA00023002"/>
    </source>
</evidence>
<dbReference type="GO" id="GO:0016491">
    <property type="term" value="F:oxidoreductase activity"/>
    <property type="evidence" value="ECO:0007669"/>
    <property type="project" value="UniProtKB-KW"/>
</dbReference>
<dbReference type="Gene3D" id="3.50.50.60">
    <property type="entry name" value="FAD/NAD(P)-binding domain"/>
    <property type="match status" value="1"/>
</dbReference>
<keyword evidence="5" id="KW-0411">Iron-sulfur</keyword>
<dbReference type="RefSeq" id="WP_009184079.1">
    <property type="nucleotide sequence ID" value="NZ_AMGM01000010.1"/>
</dbReference>
<dbReference type="SUPFAM" id="SSF51905">
    <property type="entry name" value="FAD/NAD(P)-binding domain"/>
    <property type="match status" value="1"/>
</dbReference>
<evidence type="ECO:0000256" key="4">
    <source>
        <dbReference type="ARBA" id="ARBA00023004"/>
    </source>
</evidence>
<dbReference type="PANTHER" id="PTHR43498">
    <property type="entry name" value="FERREDOXIN:COB-COM HETERODISULFIDE REDUCTASE SUBUNIT A"/>
    <property type="match status" value="1"/>
</dbReference>
<name>K1LDV3_CECL9</name>
<feature type="region of interest" description="Disordered" evidence="6">
    <location>
        <begin position="546"/>
        <end position="566"/>
    </location>
</feature>
<dbReference type="PATRIC" id="fig|1225176.3.peg.1100"/>
<organism evidence="7 8">
    <name type="scientific">Cecembia lonarensis (strain CCUG 58316 / KCTC 22772 / LW9)</name>
    <dbReference type="NCBI Taxonomy" id="1225176"/>
    <lineage>
        <taxon>Bacteria</taxon>
        <taxon>Pseudomonadati</taxon>
        <taxon>Bacteroidota</taxon>
        <taxon>Cytophagia</taxon>
        <taxon>Cytophagales</taxon>
        <taxon>Cyclobacteriaceae</taxon>
        <taxon>Cecembia</taxon>
    </lineage>
</organism>
<dbReference type="AlphaFoldDB" id="K1LDV3"/>
<comment type="caution">
    <text evidence="7">The sequence shown here is derived from an EMBL/GenBank/DDBJ whole genome shotgun (WGS) entry which is preliminary data.</text>
</comment>
<keyword evidence="4" id="KW-0408">Iron</keyword>
<evidence type="ECO:0000313" key="8">
    <source>
        <dbReference type="Proteomes" id="UP000004478"/>
    </source>
</evidence>
<dbReference type="InterPro" id="IPR036188">
    <property type="entry name" value="FAD/NAD-bd_sf"/>
</dbReference>
<evidence type="ECO:0000313" key="7">
    <source>
        <dbReference type="EMBL" id="EKB50327.1"/>
    </source>
</evidence>
<dbReference type="Proteomes" id="UP000004478">
    <property type="component" value="Unassembled WGS sequence"/>
</dbReference>
<dbReference type="GO" id="GO:0051539">
    <property type="term" value="F:4 iron, 4 sulfur cluster binding"/>
    <property type="evidence" value="ECO:0007669"/>
    <property type="project" value="UniProtKB-KW"/>
</dbReference>
<gene>
    <name evidence="7" type="ORF">B879_01035</name>
</gene>
<keyword evidence="3" id="KW-0560">Oxidoreductase</keyword>